<feature type="region of interest" description="Disordered" evidence="1">
    <location>
        <begin position="1"/>
        <end position="25"/>
    </location>
</feature>
<reference evidence="2 3" key="1">
    <citation type="submission" date="2023-03" db="EMBL/GenBank/DDBJ databases">
        <title>High-quality genome of Scylla paramamosain provides insights in environmental adaptation.</title>
        <authorList>
            <person name="Zhang L."/>
        </authorList>
    </citation>
    <scope>NUCLEOTIDE SEQUENCE [LARGE SCALE GENOMIC DNA]</scope>
    <source>
        <strain evidence="2">LZ_2023a</strain>
        <tissue evidence="2">Muscle</tissue>
    </source>
</reference>
<dbReference type="Proteomes" id="UP001487740">
    <property type="component" value="Unassembled WGS sequence"/>
</dbReference>
<feature type="compositionally biased region" description="Acidic residues" evidence="1">
    <location>
        <begin position="59"/>
        <end position="74"/>
    </location>
</feature>
<feature type="region of interest" description="Disordered" evidence="1">
    <location>
        <begin position="173"/>
        <end position="192"/>
    </location>
</feature>
<feature type="compositionally biased region" description="Polar residues" evidence="1">
    <location>
        <begin position="183"/>
        <end position="192"/>
    </location>
</feature>
<gene>
    <name evidence="2" type="ORF">O3P69_012367</name>
</gene>
<name>A0AAW0SIQ9_SCYPA</name>
<comment type="caution">
    <text evidence="2">The sequence shown here is derived from an EMBL/GenBank/DDBJ whole genome shotgun (WGS) entry which is preliminary data.</text>
</comment>
<keyword evidence="3" id="KW-1185">Reference proteome</keyword>
<evidence type="ECO:0000256" key="1">
    <source>
        <dbReference type="SAM" id="MobiDB-lite"/>
    </source>
</evidence>
<organism evidence="2 3">
    <name type="scientific">Scylla paramamosain</name>
    <name type="common">Mud crab</name>
    <dbReference type="NCBI Taxonomy" id="85552"/>
    <lineage>
        <taxon>Eukaryota</taxon>
        <taxon>Metazoa</taxon>
        <taxon>Ecdysozoa</taxon>
        <taxon>Arthropoda</taxon>
        <taxon>Crustacea</taxon>
        <taxon>Multicrustacea</taxon>
        <taxon>Malacostraca</taxon>
        <taxon>Eumalacostraca</taxon>
        <taxon>Eucarida</taxon>
        <taxon>Decapoda</taxon>
        <taxon>Pleocyemata</taxon>
        <taxon>Brachyura</taxon>
        <taxon>Eubrachyura</taxon>
        <taxon>Portunoidea</taxon>
        <taxon>Portunidae</taxon>
        <taxon>Portuninae</taxon>
        <taxon>Scylla</taxon>
    </lineage>
</organism>
<dbReference type="EMBL" id="JARAKH010000140">
    <property type="protein sequence ID" value="KAK8375048.1"/>
    <property type="molecule type" value="Genomic_DNA"/>
</dbReference>
<feature type="region of interest" description="Disordered" evidence="1">
    <location>
        <begin position="41"/>
        <end position="87"/>
    </location>
</feature>
<accession>A0AAW0SIQ9</accession>
<sequence>MWLWPAPASHPSLVAAHPTPGTSETPSMLILHWKVEQVEAAGNDRRLTAEMGNRQNSSQEEEENGDDPSSDDEFSQQSLGVSNQRKLRGKLLPDQEEEPIEWIHRTQVFYVKKSPKYMDKTYKFRVLHKKTQDMLVGPNVQKAWFTSIAYHGDLTVREQWILDSFSSLKDLVTPPHHHHTKELSTSASSQTKSEVLAQHLEASIPLTRQVAKRLSRKDERIPADLRLQKFLDTGKHGMQGNT</sequence>
<proteinExistence type="predicted"/>
<dbReference type="AlphaFoldDB" id="A0AAW0SIQ9"/>
<feature type="compositionally biased region" description="Polar residues" evidence="1">
    <location>
        <begin position="75"/>
        <end position="84"/>
    </location>
</feature>
<evidence type="ECO:0000313" key="3">
    <source>
        <dbReference type="Proteomes" id="UP001487740"/>
    </source>
</evidence>
<protein>
    <submittedName>
        <fullName evidence="2">Uncharacterized protein</fullName>
    </submittedName>
</protein>
<evidence type="ECO:0000313" key="2">
    <source>
        <dbReference type="EMBL" id="KAK8375048.1"/>
    </source>
</evidence>